<evidence type="ECO:0000256" key="2">
    <source>
        <dbReference type="ARBA" id="ARBA00022729"/>
    </source>
</evidence>
<name>A0A078IR36_BRANA</name>
<evidence type="ECO:0000313" key="6">
    <source>
        <dbReference type="EMBL" id="CAF1700868.1"/>
    </source>
</evidence>
<dbReference type="PANTHER" id="PTHR46084">
    <property type="entry name" value="PROTEIN MALE DISCOVERER 2"/>
    <property type="match status" value="1"/>
</dbReference>
<dbReference type="Proteomes" id="UP000028999">
    <property type="component" value="Unassembled WGS sequence"/>
</dbReference>
<evidence type="ECO:0000256" key="5">
    <source>
        <dbReference type="ARBA" id="ARBA00046288"/>
    </source>
</evidence>
<reference evidence="6" key="3">
    <citation type="submission" date="2021-01" db="EMBL/GenBank/DDBJ databases">
        <authorList>
            <consortium name="Genoscope - CEA"/>
            <person name="William W."/>
        </authorList>
    </citation>
    <scope>NUCLEOTIDE SEQUENCE</scope>
</reference>
<dbReference type="GO" id="GO:0012505">
    <property type="term" value="C:endomembrane system"/>
    <property type="evidence" value="ECO:0007669"/>
    <property type="project" value="UniProtKB-SubCell"/>
</dbReference>
<evidence type="ECO:0000313" key="7">
    <source>
        <dbReference type="EMBL" id="CDY52432.1"/>
    </source>
</evidence>
<dbReference type="PANTHER" id="PTHR46084:SF8">
    <property type="entry name" value="PROTEIN KINASE DOMAIN-CONTAINING PROTEIN"/>
    <property type="match status" value="1"/>
</dbReference>
<reference evidence="7" key="2">
    <citation type="submission" date="2014-06" db="EMBL/GenBank/DDBJ databases">
        <authorList>
            <person name="Genoscope - CEA"/>
        </authorList>
    </citation>
    <scope>NUCLEOTIDE SEQUENCE</scope>
</reference>
<organism evidence="7 8">
    <name type="scientific">Brassica napus</name>
    <name type="common">Rape</name>
    <dbReference type="NCBI Taxonomy" id="3708"/>
    <lineage>
        <taxon>Eukaryota</taxon>
        <taxon>Viridiplantae</taxon>
        <taxon>Streptophyta</taxon>
        <taxon>Embryophyta</taxon>
        <taxon>Tracheophyta</taxon>
        <taxon>Spermatophyta</taxon>
        <taxon>Magnoliopsida</taxon>
        <taxon>eudicotyledons</taxon>
        <taxon>Gunneridae</taxon>
        <taxon>Pentapetalae</taxon>
        <taxon>rosids</taxon>
        <taxon>malvids</taxon>
        <taxon>Brassicales</taxon>
        <taxon>Brassicaceae</taxon>
        <taxon>Brassiceae</taxon>
        <taxon>Brassica</taxon>
    </lineage>
</organism>
<dbReference type="EMBL" id="HG994367">
    <property type="protein sequence ID" value="CAF1700868.1"/>
    <property type="molecule type" value="Genomic_DNA"/>
</dbReference>
<keyword evidence="8" id="KW-1185">Reference proteome</keyword>
<evidence type="ECO:0000256" key="1">
    <source>
        <dbReference type="ARBA" id="ARBA00022692"/>
    </source>
</evidence>
<keyword evidence="3" id="KW-1133">Transmembrane helix</keyword>
<protein>
    <submittedName>
        <fullName evidence="6">(rape) hypothetical protein</fullName>
    </submittedName>
    <submittedName>
        <fullName evidence="7">BnaC03g72560D protein</fullName>
    </submittedName>
</protein>
<proteinExistence type="predicted"/>
<accession>A0A078IR36</accession>
<comment type="subcellular location">
    <subcellularLocation>
        <location evidence="5">Endomembrane system</location>
        <topology evidence="5">Single-pass type I membrane protein</topology>
    </subcellularLocation>
</comment>
<gene>
    <name evidence="7" type="primary">BnaC03g72560D</name>
    <name evidence="6" type="ORF">DARMORV10_C03P26890.1</name>
    <name evidence="7" type="ORF">GSBRNA2T00006971001</name>
</gene>
<evidence type="ECO:0000256" key="3">
    <source>
        <dbReference type="ARBA" id="ARBA00022989"/>
    </source>
</evidence>
<keyword evidence="1" id="KW-0812">Transmembrane</keyword>
<dbReference type="Proteomes" id="UP001295469">
    <property type="component" value="Chromosome C03"/>
</dbReference>
<reference evidence="7 8" key="1">
    <citation type="journal article" date="2014" name="Science">
        <title>Plant genetics. Early allopolyploid evolution in the post-Neolithic Brassica napus oilseed genome.</title>
        <authorList>
            <person name="Chalhoub B."/>
            <person name="Denoeud F."/>
            <person name="Liu S."/>
            <person name="Parkin I.A."/>
            <person name="Tang H."/>
            <person name="Wang X."/>
            <person name="Chiquet J."/>
            <person name="Belcram H."/>
            <person name="Tong C."/>
            <person name="Samans B."/>
            <person name="Correa M."/>
            <person name="Da Silva C."/>
            <person name="Just J."/>
            <person name="Falentin C."/>
            <person name="Koh C.S."/>
            <person name="Le Clainche I."/>
            <person name="Bernard M."/>
            <person name="Bento P."/>
            <person name="Noel B."/>
            <person name="Labadie K."/>
            <person name="Alberti A."/>
            <person name="Charles M."/>
            <person name="Arnaud D."/>
            <person name="Guo H."/>
            <person name="Daviaud C."/>
            <person name="Alamery S."/>
            <person name="Jabbari K."/>
            <person name="Zhao M."/>
            <person name="Edger P.P."/>
            <person name="Chelaifa H."/>
            <person name="Tack D."/>
            <person name="Lassalle G."/>
            <person name="Mestiri I."/>
            <person name="Schnel N."/>
            <person name="Le Paslier M.C."/>
            <person name="Fan G."/>
            <person name="Renault V."/>
            <person name="Bayer P.E."/>
            <person name="Golicz A.A."/>
            <person name="Manoli S."/>
            <person name="Lee T.H."/>
            <person name="Thi V.H."/>
            <person name="Chalabi S."/>
            <person name="Hu Q."/>
            <person name="Fan C."/>
            <person name="Tollenaere R."/>
            <person name="Lu Y."/>
            <person name="Battail C."/>
            <person name="Shen J."/>
            <person name="Sidebottom C.H."/>
            <person name="Wang X."/>
            <person name="Canaguier A."/>
            <person name="Chauveau A."/>
            <person name="Berard A."/>
            <person name="Deniot G."/>
            <person name="Guan M."/>
            <person name="Liu Z."/>
            <person name="Sun F."/>
            <person name="Lim Y.P."/>
            <person name="Lyons E."/>
            <person name="Town C.D."/>
            <person name="Bancroft I."/>
            <person name="Wang X."/>
            <person name="Meng J."/>
            <person name="Ma J."/>
            <person name="Pires J.C."/>
            <person name="King G.J."/>
            <person name="Brunel D."/>
            <person name="Delourme R."/>
            <person name="Renard M."/>
            <person name="Aury J.M."/>
            <person name="Adams K.L."/>
            <person name="Batley J."/>
            <person name="Snowdon R.J."/>
            <person name="Tost J."/>
            <person name="Edwards D."/>
            <person name="Zhou Y."/>
            <person name="Hua W."/>
            <person name="Sharpe A.G."/>
            <person name="Paterson A.H."/>
            <person name="Guan C."/>
            <person name="Wincker P."/>
        </authorList>
    </citation>
    <scope>NUCLEOTIDE SEQUENCE [LARGE SCALE GENOMIC DNA]</scope>
    <source>
        <strain evidence="8">cv. Darmor-bzh</strain>
    </source>
</reference>
<dbReference type="Gramene" id="CDY52432">
    <property type="protein sequence ID" value="CDY52432"/>
    <property type="gene ID" value="GSBRNA2T00006971001"/>
</dbReference>
<dbReference type="STRING" id="3708.A0A078IR36"/>
<dbReference type="SMR" id="A0A078IR36"/>
<keyword evidence="4" id="KW-0472">Membrane</keyword>
<evidence type="ECO:0000313" key="8">
    <source>
        <dbReference type="Proteomes" id="UP000028999"/>
    </source>
</evidence>
<evidence type="ECO:0000256" key="4">
    <source>
        <dbReference type="ARBA" id="ARBA00023136"/>
    </source>
</evidence>
<dbReference type="EMBL" id="LK033086">
    <property type="protein sequence ID" value="CDY52432.1"/>
    <property type="molecule type" value="Genomic_DNA"/>
</dbReference>
<dbReference type="AlphaFoldDB" id="A0A078IR36"/>
<dbReference type="PaxDb" id="3708-A0A078IR36"/>
<keyword evidence="2" id="KW-0732">Signal</keyword>
<sequence>MLAQFLCDDLKGSNFFLLDVVDKESAHLDWRMRLRIAMGLTYCLDHKYQLSPPIGHTNLVSSSLQLTEDCAVKIMGFSFHTYREWWEDCDRGKRNPRNSTLSSINITYLCHGIRADPHHGPLIRSG</sequence>
<dbReference type="InterPro" id="IPR011009">
    <property type="entry name" value="Kinase-like_dom_sf"/>
</dbReference>
<dbReference type="SUPFAM" id="SSF56112">
    <property type="entry name" value="Protein kinase-like (PK-like)"/>
    <property type="match status" value="1"/>
</dbReference>
<dbReference type="OMA" id="NITYLCH"/>